<dbReference type="InterPro" id="IPR042251">
    <property type="entry name" value="EutC_C"/>
</dbReference>
<organism evidence="6 7">
    <name type="scientific">Salimicrobium humidisoli</name>
    <dbReference type="NCBI Taxonomy" id="2029857"/>
    <lineage>
        <taxon>Bacteria</taxon>
        <taxon>Bacillati</taxon>
        <taxon>Bacillota</taxon>
        <taxon>Bacilli</taxon>
        <taxon>Bacillales</taxon>
        <taxon>Bacillaceae</taxon>
        <taxon>Salimicrobium</taxon>
    </lineage>
</organism>
<sequence>MNIEKIVEEVLSEMGRSEESQEKHLQYEQKKEVTVADPVSKENIEYVQRLTPARIGIGRAGTRMRTKNYLDFRVDHAAAQDAVFKDVEDKVIEKMGLSLLKSRAVSMQEYLMNLDAGRKLDDASADWLKNHAEKGEQVQIIVSDGLSSTGVEETVPDLYLSLIQGLESKNITVGTPVFIRKSRVWIQDEVAALTDCELVISLIGERPGLATSKSISAYIIYKPGEESVEADRTVFSNIHEGGVPPVEAGAYLADVIERMLQNQASGVAFARIK</sequence>
<accession>A0ABX4HNL3</accession>
<dbReference type="PANTHER" id="PTHR39330">
    <property type="entry name" value="ETHANOLAMINE AMMONIA-LYASE LIGHT CHAIN"/>
    <property type="match status" value="1"/>
</dbReference>
<dbReference type="PANTHER" id="PTHR39330:SF1">
    <property type="entry name" value="ETHANOLAMINE AMMONIA-LYASE SMALL SUBUNIT"/>
    <property type="match status" value="1"/>
</dbReference>
<feature type="binding site" evidence="5">
    <location>
        <position position="184"/>
    </location>
    <ligand>
        <name>adenosylcob(III)alamin</name>
        <dbReference type="ChEBI" id="CHEBI:18408"/>
    </ligand>
</feature>
<dbReference type="EC" id="4.3.1.7" evidence="5"/>
<comment type="caution">
    <text evidence="6">The sequence shown here is derived from an EMBL/GenBank/DDBJ whole genome shotgun (WGS) entry which is preliminary data.</text>
</comment>
<evidence type="ECO:0000256" key="2">
    <source>
        <dbReference type="ARBA" id="ARBA00023239"/>
    </source>
</evidence>
<comment type="function">
    <text evidence="5">Catalyzes the deamination of various vicinal amino-alcohols to oxo compounds. Allows this organism to utilize ethanolamine as the sole source of nitrogen and carbon in the presence of external vitamin B12.</text>
</comment>
<protein>
    <recommendedName>
        <fullName evidence="5">Ethanolamine ammonia-lyase small subunit</fullName>
        <shortName evidence="5">EAL small subunit</shortName>
        <ecNumber evidence="5">4.3.1.7</ecNumber>
    </recommendedName>
</protein>
<reference evidence="6 7" key="1">
    <citation type="submission" date="2017-08" db="EMBL/GenBank/DDBJ databases">
        <title>Salimicrobium alkalisoli sp. nov., isolated from saline alkaline soil.</title>
        <authorList>
            <person name="Zhang G."/>
            <person name="Xiong Q."/>
        </authorList>
    </citation>
    <scope>NUCLEOTIDE SEQUENCE [LARGE SCALE GENOMIC DNA]</scope>
    <source>
        <strain evidence="6 7">WN024</strain>
    </source>
</reference>
<comment type="cofactor">
    <cofactor evidence="5">
        <name>adenosylcob(III)alamin</name>
        <dbReference type="ChEBI" id="CHEBI:18408"/>
    </cofactor>
    <text evidence="5">Binds between the large and small subunits.</text>
</comment>
<comment type="pathway">
    <text evidence="5">Amine and polyamine degradation; ethanolamine degradation.</text>
</comment>
<comment type="subunit">
    <text evidence="5">The basic unit is a heterodimer which dimerizes to form tetramers. The heterotetramers trimerize; 6 large subunits form a core ring with 6 small subunits projecting outwards.</text>
</comment>
<evidence type="ECO:0000256" key="1">
    <source>
        <dbReference type="ARBA" id="ARBA00022628"/>
    </source>
</evidence>
<dbReference type="InterPro" id="IPR042255">
    <property type="entry name" value="EutC_N"/>
</dbReference>
<keyword evidence="4 5" id="KW-1283">Bacterial microcompartment</keyword>
<dbReference type="EMBL" id="NSGH01000031">
    <property type="protein sequence ID" value="PBB04685.1"/>
    <property type="molecule type" value="Genomic_DNA"/>
</dbReference>
<comment type="similarity">
    <text evidence="5">Belongs to the EutC family.</text>
</comment>
<evidence type="ECO:0000256" key="5">
    <source>
        <dbReference type="HAMAP-Rule" id="MF_00601"/>
    </source>
</evidence>
<keyword evidence="7" id="KW-1185">Reference proteome</keyword>
<keyword evidence="2 5" id="KW-0456">Lyase</keyword>
<dbReference type="HAMAP" id="MF_00601">
    <property type="entry name" value="EutC"/>
    <property type="match status" value="1"/>
</dbReference>
<dbReference type="NCBIfam" id="NF003971">
    <property type="entry name" value="PRK05465.1"/>
    <property type="match status" value="1"/>
</dbReference>
<name>A0ABX4HNL3_9BACI</name>
<dbReference type="Proteomes" id="UP000217561">
    <property type="component" value="Unassembled WGS sequence"/>
</dbReference>
<evidence type="ECO:0000313" key="6">
    <source>
        <dbReference type="EMBL" id="PBB04685.1"/>
    </source>
</evidence>
<dbReference type="Pfam" id="PF05985">
    <property type="entry name" value="EutC"/>
    <property type="match status" value="1"/>
</dbReference>
<evidence type="ECO:0000313" key="7">
    <source>
        <dbReference type="Proteomes" id="UP000217561"/>
    </source>
</evidence>
<comment type="subcellular location">
    <subcellularLocation>
        <location evidence="5">Bacterial microcompartment</location>
    </subcellularLocation>
</comment>
<dbReference type="InterPro" id="IPR009246">
    <property type="entry name" value="EutC"/>
</dbReference>
<keyword evidence="1 5" id="KW-0846">Cobalamin</keyword>
<dbReference type="PIRSF" id="PIRSF018982">
    <property type="entry name" value="EutC"/>
    <property type="match status" value="1"/>
</dbReference>
<keyword evidence="3 5" id="KW-0170">Cobalt</keyword>
<feature type="binding site" evidence="5">
    <location>
        <position position="205"/>
    </location>
    <ligand>
        <name>adenosylcob(III)alamin</name>
        <dbReference type="ChEBI" id="CHEBI:18408"/>
    </ligand>
</feature>
<evidence type="ECO:0000256" key="3">
    <source>
        <dbReference type="ARBA" id="ARBA00023285"/>
    </source>
</evidence>
<comment type="catalytic activity">
    <reaction evidence="5">
        <text>ethanolamine = acetaldehyde + NH4(+)</text>
        <dbReference type="Rhea" id="RHEA:15313"/>
        <dbReference type="ChEBI" id="CHEBI:15343"/>
        <dbReference type="ChEBI" id="CHEBI:28938"/>
        <dbReference type="ChEBI" id="CHEBI:57603"/>
        <dbReference type="EC" id="4.3.1.7"/>
    </reaction>
</comment>
<proteinExistence type="inferred from homology"/>
<gene>
    <name evidence="5" type="primary">eutC</name>
    <name evidence="6" type="ORF">CKW00_12860</name>
</gene>
<dbReference type="RefSeq" id="WP_095822895.1">
    <property type="nucleotide sequence ID" value="NZ_NSGH01000031.1"/>
</dbReference>
<dbReference type="Gene3D" id="1.10.30.40">
    <property type="entry name" value="Ethanolamine ammonia-lyase light chain (EutC), N-terminal domain"/>
    <property type="match status" value="1"/>
</dbReference>
<dbReference type="Gene3D" id="3.40.50.11240">
    <property type="entry name" value="Ethanolamine ammonia-lyase light chain (EutC)"/>
    <property type="match status" value="1"/>
</dbReference>
<evidence type="ECO:0000256" key="4">
    <source>
        <dbReference type="ARBA" id="ARBA00024446"/>
    </source>
</evidence>
<dbReference type="GO" id="GO:0008851">
    <property type="term" value="F:ethanolamine ammonia-lyase activity"/>
    <property type="evidence" value="ECO:0007669"/>
    <property type="project" value="UniProtKB-EC"/>
</dbReference>